<proteinExistence type="predicted"/>
<comment type="caution">
    <text evidence="1">The sequence shown here is derived from an EMBL/GenBank/DDBJ whole genome shotgun (WGS) entry which is preliminary data.</text>
</comment>
<sequence length="95" mass="10987">MRYPRQPILVKPQNMLLREPEHHFAVTMRLHHLLFLMCSIMFCSTVEAHFGFRCGYVGGWCGSEGWRDRVLSNAFRSKALLMGTLTRSDGENLTK</sequence>
<dbReference type="EMBL" id="JAVFWL010000005">
    <property type="protein sequence ID" value="KAK6757137.1"/>
    <property type="molecule type" value="Genomic_DNA"/>
</dbReference>
<evidence type="ECO:0000313" key="1">
    <source>
        <dbReference type="EMBL" id="KAK6757137.1"/>
    </source>
</evidence>
<keyword evidence="2" id="KW-1185">Reference proteome</keyword>
<protein>
    <recommendedName>
        <fullName evidence="3">Secreted protein</fullName>
    </recommendedName>
</protein>
<accession>A0ABR1E359</accession>
<reference evidence="1 2" key="1">
    <citation type="submission" date="2023-08" db="EMBL/GenBank/DDBJ databases">
        <title>A Necator americanus chromosomal reference genome.</title>
        <authorList>
            <person name="Ilik V."/>
            <person name="Petrzelkova K.J."/>
            <person name="Pardy F."/>
            <person name="Fuh T."/>
            <person name="Niatou-Singa F.S."/>
            <person name="Gouil Q."/>
            <person name="Baker L."/>
            <person name="Ritchie M.E."/>
            <person name="Jex A.R."/>
            <person name="Gazzola D."/>
            <person name="Li H."/>
            <person name="Toshio Fujiwara R."/>
            <person name="Zhan B."/>
            <person name="Aroian R.V."/>
            <person name="Pafco B."/>
            <person name="Schwarz E.M."/>
        </authorList>
    </citation>
    <scope>NUCLEOTIDE SEQUENCE [LARGE SCALE GENOMIC DNA]</scope>
    <source>
        <strain evidence="1 2">Aroian</strain>
        <tissue evidence="1">Whole animal</tissue>
    </source>
</reference>
<organism evidence="1 2">
    <name type="scientific">Necator americanus</name>
    <name type="common">Human hookworm</name>
    <dbReference type="NCBI Taxonomy" id="51031"/>
    <lineage>
        <taxon>Eukaryota</taxon>
        <taxon>Metazoa</taxon>
        <taxon>Ecdysozoa</taxon>
        <taxon>Nematoda</taxon>
        <taxon>Chromadorea</taxon>
        <taxon>Rhabditida</taxon>
        <taxon>Rhabditina</taxon>
        <taxon>Rhabditomorpha</taxon>
        <taxon>Strongyloidea</taxon>
        <taxon>Ancylostomatidae</taxon>
        <taxon>Bunostominae</taxon>
        <taxon>Necator</taxon>
    </lineage>
</organism>
<name>A0ABR1E359_NECAM</name>
<evidence type="ECO:0008006" key="3">
    <source>
        <dbReference type="Google" id="ProtNLM"/>
    </source>
</evidence>
<dbReference type="Proteomes" id="UP001303046">
    <property type="component" value="Unassembled WGS sequence"/>
</dbReference>
<evidence type="ECO:0000313" key="2">
    <source>
        <dbReference type="Proteomes" id="UP001303046"/>
    </source>
</evidence>
<gene>
    <name evidence="1" type="primary">Necator_chrV.g19931</name>
    <name evidence="1" type="ORF">RB195_015139</name>
</gene>